<reference evidence="2" key="2">
    <citation type="submission" date="2021-09" db="EMBL/GenBank/DDBJ databases">
        <authorList>
            <person name="Jia N."/>
            <person name="Wang J."/>
            <person name="Shi W."/>
            <person name="Du L."/>
            <person name="Sun Y."/>
            <person name="Zhan W."/>
            <person name="Jiang J."/>
            <person name="Wang Q."/>
            <person name="Zhang B."/>
            <person name="Ji P."/>
            <person name="Sakyi L.B."/>
            <person name="Cui X."/>
            <person name="Yuan T."/>
            <person name="Jiang B."/>
            <person name="Yang W."/>
            <person name="Lam T.T.-Y."/>
            <person name="Chang Q."/>
            <person name="Ding S."/>
            <person name="Wang X."/>
            <person name="Zhu J."/>
            <person name="Ruan X."/>
            <person name="Zhao L."/>
            <person name="Wei J."/>
            <person name="Que T."/>
            <person name="Du C."/>
            <person name="Cheng J."/>
            <person name="Dai P."/>
            <person name="Han X."/>
            <person name="Huang E."/>
            <person name="Gao Y."/>
            <person name="Liu J."/>
            <person name="Shao H."/>
            <person name="Ye R."/>
            <person name="Li L."/>
            <person name="Wei W."/>
            <person name="Wang X."/>
            <person name="Wang C."/>
            <person name="Huo Q."/>
            <person name="Li W."/>
            <person name="Guo W."/>
            <person name="Chen H."/>
            <person name="Chen S."/>
            <person name="Zhou L."/>
            <person name="Zhou L."/>
            <person name="Ni X."/>
            <person name="Tian J."/>
            <person name="Zhou Y."/>
            <person name="Sheng Y."/>
            <person name="Liu T."/>
            <person name="Pan Y."/>
            <person name="Xia L."/>
            <person name="Li J."/>
            <person name="Zhao F."/>
            <person name="Cao W."/>
        </authorList>
    </citation>
    <scope>NUCLEOTIDE SEQUENCE</scope>
    <source>
        <strain evidence="2">Rsan-2018</strain>
        <tissue evidence="2">Larvae</tissue>
    </source>
</reference>
<dbReference type="Proteomes" id="UP000821837">
    <property type="component" value="Chromosome 11"/>
</dbReference>
<feature type="compositionally biased region" description="Polar residues" evidence="1">
    <location>
        <begin position="41"/>
        <end position="54"/>
    </location>
</feature>
<comment type="caution">
    <text evidence="2">The sequence shown here is derived from an EMBL/GenBank/DDBJ whole genome shotgun (WGS) entry which is preliminary data.</text>
</comment>
<feature type="compositionally biased region" description="Basic and acidic residues" evidence="1">
    <location>
        <begin position="30"/>
        <end position="40"/>
    </location>
</feature>
<dbReference type="EMBL" id="JABSTV010001247">
    <property type="protein sequence ID" value="KAH7973113.1"/>
    <property type="molecule type" value="Genomic_DNA"/>
</dbReference>
<accession>A0A9D4T693</accession>
<keyword evidence="3" id="KW-1185">Reference proteome</keyword>
<evidence type="ECO:0000256" key="1">
    <source>
        <dbReference type="SAM" id="MobiDB-lite"/>
    </source>
</evidence>
<reference evidence="2" key="1">
    <citation type="journal article" date="2020" name="Cell">
        <title>Large-Scale Comparative Analyses of Tick Genomes Elucidate Their Genetic Diversity and Vector Capacities.</title>
        <authorList>
            <consortium name="Tick Genome and Microbiome Consortium (TIGMIC)"/>
            <person name="Jia N."/>
            <person name="Wang J."/>
            <person name="Shi W."/>
            <person name="Du L."/>
            <person name="Sun Y."/>
            <person name="Zhan W."/>
            <person name="Jiang J.F."/>
            <person name="Wang Q."/>
            <person name="Zhang B."/>
            <person name="Ji P."/>
            <person name="Bell-Sakyi L."/>
            <person name="Cui X.M."/>
            <person name="Yuan T.T."/>
            <person name="Jiang B.G."/>
            <person name="Yang W.F."/>
            <person name="Lam T.T."/>
            <person name="Chang Q.C."/>
            <person name="Ding S.J."/>
            <person name="Wang X.J."/>
            <person name="Zhu J.G."/>
            <person name="Ruan X.D."/>
            <person name="Zhao L."/>
            <person name="Wei J.T."/>
            <person name="Ye R.Z."/>
            <person name="Que T.C."/>
            <person name="Du C.H."/>
            <person name="Zhou Y.H."/>
            <person name="Cheng J.X."/>
            <person name="Dai P.F."/>
            <person name="Guo W.B."/>
            <person name="Han X.H."/>
            <person name="Huang E.J."/>
            <person name="Li L.F."/>
            <person name="Wei W."/>
            <person name="Gao Y.C."/>
            <person name="Liu J.Z."/>
            <person name="Shao H.Z."/>
            <person name="Wang X."/>
            <person name="Wang C.C."/>
            <person name="Yang T.C."/>
            <person name="Huo Q.B."/>
            <person name="Li W."/>
            <person name="Chen H.Y."/>
            <person name="Chen S.E."/>
            <person name="Zhou L.G."/>
            <person name="Ni X.B."/>
            <person name="Tian J.H."/>
            <person name="Sheng Y."/>
            <person name="Liu T."/>
            <person name="Pan Y.S."/>
            <person name="Xia L.Y."/>
            <person name="Li J."/>
            <person name="Zhao F."/>
            <person name="Cao W.C."/>
        </authorList>
    </citation>
    <scope>NUCLEOTIDE SEQUENCE</scope>
    <source>
        <strain evidence="2">Rsan-2018</strain>
    </source>
</reference>
<protein>
    <submittedName>
        <fullName evidence="2">Uncharacterized protein</fullName>
    </submittedName>
</protein>
<dbReference type="AlphaFoldDB" id="A0A9D4T693"/>
<sequence length="135" mass="14552">MAEPLYDVILGNIKGAALPDTLRSNASAPEYDHAHVKTEQCTDSGKGNFISRTQKVPGDLAAFQASSKGKKSSEFLHGNALEDSPEPDKELEKAKKPQKGYYGKKARPCGVFLRWTCERPGQATDGVPDGVSETS</sequence>
<evidence type="ECO:0000313" key="2">
    <source>
        <dbReference type="EMBL" id="KAH7973113.1"/>
    </source>
</evidence>
<evidence type="ECO:0000313" key="3">
    <source>
        <dbReference type="Proteomes" id="UP000821837"/>
    </source>
</evidence>
<gene>
    <name evidence="2" type="ORF">HPB52_021610</name>
</gene>
<name>A0A9D4T693_RHISA</name>
<dbReference type="VEuPathDB" id="VectorBase:RSAN_046283"/>
<organism evidence="2 3">
    <name type="scientific">Rhipicephalus sanguineus</name>
    <name type="common">Brown dog tick</name>
    <name type="synonym">Ixodes sanguineus</name>
    <dbReference type="NCBI Taxonomy" id="34632"/>
    <lineage>
        <taxon>Eukaryota</taxon>
        <taxon>Metazoa</taxon>
        <taxon>Ecdysozoa</taxon>
        <taxon>Arthropoda</taxon>
        <taxon>Chelicerata</taxon>
        <taxon>Arachnida</taxon>
        <taxon>Acari</taxon>
        <taxon>Parasitiformes</taxon>
        <taxon>Ixodida</taxon>
        <taxon>Ixodoidea</taxon>
        <taxon>Ixodidae</taxon>
        <taxon>Rhipicephalinae</taxon>
        <taxon>Rhipicephalus</taxon>
        <taxon>Rhipicephalus</taxon>
    </lineage>
</organism>
<feature type="region of interest" description="Disordered" evidence="1">
    <location>
        <begin position="29"/>
        <end position="103"/>
    </location>
</feature>
<proteinExistence type="predicted"/>
<feature type="compositionally biased region" description="Basic and acidic residues" evidence="1">
    <location>
        <begin position="86"/>
        <end position="95"/>
    </location>
</feature>